<dbReference type="EMBL" id="LXZO01000079">
    <property type="protein sequence ID" value="PAY47514.1"/>
    <property type="molecule type" value="Genomic_DNA"/>
</dbReference>
<dbReference type="RefSeq" id="WP_003699189.1">
    <property type="nucleotide sequence ID" value="NZ_CBCRTQ010000018.1"/>
</dbReference>
<protein>
    <recommendedName>
        <fullName evidence="5">Conjugal transfer protein</fullName>
    </recommendedName>
</protein>
<evidence type="ECO:0000313" key="1">
    <source>
        <dbReference type="EMBL" id="PAY47514.1"/>
    </source>
</evidence>
<reference evidence="1 3" key="1">
    <citation type="submission" date="2016-05" db="EMBL/GenBank/DDBJ databases">
        <authorList>
            <person name="Lee J.-Y."/>
            <person name="Kim E.B."/>
            <person name="Choi Y.-J."/>
        </authorList>
    </citation>
    <scope>NUCLEOTIDE SEQUENCE [LARGE SCALE GENOMIC DNA]</scope>
    <source>
        <strain evidence="1 3">KLA006</strain>
    </source>
</reference>
<dbReference type="Proteomes" id="UP000218139">
    <property type="component" value="Unassembled WGS sequence"/>
</dbReference>
<dbReference type="EMBL" id="QAGV01000017">
    <property type="protein sequence ID" value="PTR94471.1"/>
    <property type="molecule type" value="Genomic_DNA"/>
</dbReference>
<name>A0A2A2WZX8_9LACO</name>
<evidence type="ECO:0000313" key="4">
    <source>
        <dbReference type="Proteomes" id="UP000244552"/>
    </source>
</evidence>
<evidence type="ECO:0008006" key="5">
    <source>
        <dbReference type="Google" id="ProtNLM"/>
    </source>
</evidence>
<organism evidence="1 3">
    <name type="scientific">Ligilactobacillus salivarius</name>
    <dbReference type="NCBI Taxonomy" id="1624"/>
    <lineage>
        <taxon>Bacteria</taxon>
        <taxon>Bacillati</taxon>
        <taxon>Bacillota</taxon>
        <taxon>Bacilli</taxon>
        <taxon>Lactobacillales</taxon>
        <taxon>Lactobacillaceae</taxon>
        <taxon>Ligilactobacillus</taxon>
    </lineage>
</organism>
<dbReference type="AlphaFoldDB" id="A0A2A2WZX8"/>
<accession>A0A2A2WZX8</accession>
<proteinExistence type="predicted"/>
<evidence type="ECO:0000313" key="3">
    <source>
        <dbReference type="Proteomes" id="UP000218139"/>
    </source>
</evidence>
<sequence length="200" mass="23671">MAKIISKKDKKFQNLVENFPTIDLIPFKRILNNSGEYIELVEGGYLQIMELPSKDTYSLGEDEVNRTLINWYGWLSRFSEDFTIHTTKLPTDTTNQINYQKSCLNQVRNEIKNCTDSRLLNQLRDREQLLLEEINVEGLIRNKIYNVEFFAFLFGKTKRELDETVRKSKIYGNNDFVPREISREKKIQILQQHNNSNEKL</sequence>
<evidence type="ECO:0000313" key="2">
    <source>
        <dbReference type="EMBL" id="PTR94471.1"/>
    </source>
</evidence>
<dbReference type="Proteomes" id="UP000244552">
    <property type="component" value="Unassembled WGS sequence"/>
</dbReference>
<comment type="caution">
    <text evidence="1">The sequence shown here is derived from an EMBL/GenBank/DDBJ whole genome shotgun (WGS) entry which is preliminary data.</text>
</comment>
<gene>
    <name evidence="1" type="ORF">A8C52_00595</name>
    <name evidence="2" type="ORF">DBP89_09655</name>
</gene>
<reference evidence="2 4" key="2">
    <citation type="journal article" date="2018" name="Genome Announc.">
        <title>Fifty-Six Draft Genome Sequences of 10 Lactobacillus Species from 22 Commercial Dietary Supplements.</title>
        <authorList>
            <person name="Gangiredla J."/>
            <person name="Barnaba T.J."/>
            <person name="Mammel M.K."/>
            <person name="Lacher D.W."/>
            <person name="Elkins C.A."/>
            <person name="Lampel K.A."/>
            <person name="Whitehouse C.A."/>
            <person name="Tartera C."/>
        </authorList>
    </citation>
    <scope>NUCLEOTIDE SEQUENCE [LARGE SCALE GENOMIC DNA]</scope>
    <source>
        <strain evidence="2 4">DS11_12</strain>
    </source>
</reference>